<gene>
    <name evidence="1" type="ORF">HUR95_15875</name>
</gene>
<dbReference type="RefSeq" id="WP_222822755.1">
    <property type="nucleotide sequence ID" value="NZ_CP082237.1"/>
</dbReference>
<protein>
    <submittedName>
        <fullName evidence="1">Uncharacterized protein</fullName>
    </submittedName>
</protein>
<keyword evidence="2" id="KW-1185">Reference proteome</keyword>
<dbReference type="EMBL" id="CP082237">
    <property type="protein sequence ID" value="QZT33681.1"/>
    <property type="molecule type" value="Genomic_DNA"/>
</dbReference>
<evidence type="ECO:0000313" key="1">
    <source>
        <dbReference type="EMBL" id="QZT33681.1"/>
    </source>
</evidence>
<dbReference type="Proteomes" id="UP000825179">
    <property type="component" value="Chromosome"/>
</dbReference>
<organism evidence="1 2">
    <name type="scientific">Caldalkalibacillus thermarum (strain TA2.A1)</name>
    <dbReference type="NCBI Taxonomy" id="986075"/>
    <lineage>
        <taxon>Bacteria</taxon>
        <taxon>Bacillati</taxon>
        <taxon>Bacillota</taxon>
        <taxon>Bacilli</taxon>
        <taxon>Bacillales</taxon>
        <taxon>Bacillaceae</taxon>
        <taxon>Caldalkalibacillus</taxon>
    </lineage>
</organism>
<sequence length="67" mass="8287">MRRRIKVKTYDAVIIMDRDWLSRFLEENFNVTVEEYLTSYDWDDGEFLRDYLLANPREASRAKVRFY</sequence>
<dbReference type="KEGG" id="cthu:HUR95_15875"/>
<reference evidence="1 2" key="1">
    <citation type="journal article" date="2020" name="Extremophiles">
        <title>Genomic analysis of Caldalkalibacillus thermarum TA2.A1 reveals aerobic alkaliphilic metabolism and evolutionary hallmarks linking alkaliphilic bacteria and plant life.</title>
        <authorList>
            <person name="de Jong S.I."/>
            <person name="van den Broek M.A."/>
            <person name="Merkel A.Y."/>
            <person name="de la Torre Cortes P."/>
            <person name="Kalamorz F."/>
            <person name="Cook G.M."/>
            <person name="van Loosdrecht M.C.M."/>
            <person name="McMillan D.G.G."/>
        </authorList>
    </citation>
    <scope>NUCLEOTIDE SEQUENCE [LARGE SCALE GENOMIC DNA]</scope>
    <source>
        <strain evidence="1 2">TA2.A1</strain>
    </source>
</reference>
<evidence type="ECO:0000313" key="2">
    <source>
        <dbReference type="Proteomes" id="UP000825179"/>
    </source>
</evidence>
<name>A0A8X8I3G8_CALTT</name>
<accession>A0A8X8I3G8</accession>
<dbReference type="AlphaFoldDB" id="A0A8X8I3G8"/>
<proteinExistence type="predicted"/>